<reference evidence="1 2" key="1">
    <citation type="submission" date="2019-12" db="EMBL/GenBank/DDBJ databases">
        <title>Microbes associate with the intestines of laboratory mice.</title>
        <authorList>
            <person name="Navarre W."/>
            <person name="Wong E."/>
        </authorList>
    </citation>
    <scope>NUCLEOTIDE SEQUENCE [LARGE SCALE GENOMIC DNA]</scope>
    <source>
        <strain evidence="1 2">NM66_B29</strain>
    </source>
</reference>
<dbReference type="EMBL" id="WSRR01000005">
    <property type="protein sequence ID" value="MVX60586.1"/>
    <property type="molecule type" value="Genomic_DNA"/>
</dbReference>
<organism evidence="1 2">
    <name type="scientific">Adlercreutzia mucosicola</name>
    <dbReference type="NCBI Taxonomy" id="580026"/>
    <lineage>
        <taxon>Bacteria</taxon>
        <taxon>Bacillati</taxon>
        <taxon>Actinomycetota</taxon>
        <taxon>Coriobacteriia</taxon>
        <taxon>Eggerthellales</taxon>
        <taxon>Eggerthellaceae</taxon>
        <taxon>Adlercreutzia</taxon>
    </lineage>
</organism>
<evidence type="ECO:0000313" key="2">
    <source>
        <dbReference type="Proteomes" id="UP000463388"/>
    </source>
</evidence>
<dbReference type="Proteomes" id="UP000463388">
    <property type="component" value="Unassembled WGS sequence"/>
</dbReference>
<evidence type="ECO:0000313" key="1">
    <source>
        <dbReference type="EMBL" id="MVX60586.1"/>
    </source>
</evidence>
<proteinExistence type="predicted"/>
<keyword evidence="2" id="KW-1185">Reference proteome</keyword>
<accession>A0A6N8JP32</accession>
<name>A0A6N8JP32_9ACTN</name>
<comment type="caution">
    <text evidence="1">The sequence shown here is derived from an EMBL/GenBank/DDBJ whole genome shotgun (WGS) entry which is preliminary data.</text>
</comment>
<dbReference type="RefSeq" id="WP_160345165.1">
    <property type="nucleotide sequence ID" value="NZ_JAOAKZ010000023.1"/>
</dbReference>
<sequence length="108" mass="11678">MIKIDADGGIVVEANGTTYNLSNTESYTAFLMWITSPNEASAVPANAFEVASDLHGDFAAKATRYSEFLKDFAQQRAIKLEQLGVSLTSAQRESAVNKFIAALKGEDK</sequence>
<protein>
    <submittedName>
        <fullName evidence="1">Uncharacterized protein</fullName>
    </submittedName>
</protein>
<dbReference type="AlphaFoldDB" id="A0A6N8JP32"/>
<gene>
    <name evidence="1" type="ORF">GKZ27_03805</name>
</gene>